<feature type="domain" description="Calcineurin-like phosphoesterase" evidence="1">
    <location>
        <begin position="30"/>
        <end position="138"/>
    </location>
</feature>
<dbReference type="RefSeq" id="WP_150412821.1">
    <property type="nucleotide sequence ID" value="NZ_VYQF01000001.1"/>
</dbReference>
<name>A0A5J5IML8_9BACT</name>
<dbReference type="GO" id="GO:0016874">
    <property type="term" value="F:ligase activity"/>
    <property type="evidence" value="ECO:0007669"/>
    <property type="project" value="UniProtKB-KW"/>
</dbReference>
<dbReference type="Pfam" id="PF00149">
    <property type="entry name" value="Metallophos"/>
    <property type="match status" value="1"/>
</dbReference>
<gene>
    <name evidence="2" type="primary">pdeM</name>
    <name evidence="2" type="ORF">FW778_01600</name>
</gene>
<dbReference type="Gene3D" id="3.60.21.10">
    <property type="match status" value="1"/>
</dbReference>
<keyword evidence="2" id="KW-0436">Ligase</keyword>
<keyword evidence="3" id="KW-1185">Reference proteome</keyword>
<dbReference type="GO" id="GO:0016787">
    <property type="term" value="F:hydrolase activity"/>
    <property type="evidence" value="ECO:0007669"/>
    <property type="project" value="UniProtKB-KW"/>
</dbReference>
<keyword evidence="2" id="KW-0540">Nuclease</keyword>
<dbReference type="NCBIfam" id="TIGR04123">
    <property type="entry name" value="P_estr_lig_assc"/>
    <property type="match status" value="1"/>
</dbReference>
<evidence type="ECO:0000313" key="3">
    <source>
        <dbReference type="Proteomes" id="UP000326903"/>
    </source>
</evidence>
<dbReference type="Proteomes" id="UP000326903">
    <property type="component" value="Unassembled WGS sequence"/>
</dbReference>
<evidence type="ECO:0000313" key="2">
    <source>
        <dbReference type="EMBL" id="KAA9040762.1"/>
    </source>
</evidence>
<comment type="caution">
    <text evidence="2">The sequence shown here is derived from an EMBL/GenBank/DDBJ whole genome shotgun (WGS) entry which is preliminary data.</text>
</comment>
<dbReference type="SUPFAM" id="SSF56300">
    <property type="entry name" value="Metallo-dependent phosphatases"/>
    <property type="match status" value="1"/>
</dbReference>
<dbReference type="EC" id="3.1.-.-" evidence="2"/>
<dbReference type="PANTHER" id="PTHR39323">
    <property type="entry name" value="BLR1149 PROTEIN"/>
    <property type="match status" value="1"/>
</dbReference>
<dbReference type="GO" id="GO:0004519">
    <property type="term" value="F:endonuclease activity"/>
    <property type="evidence" value="ECO:0007669"/>
    <property type="project" value="UniProtKB-KW"/>
</dbReference>
<dbReference type="InterPro" id="IPR024173">
    <property type="entry name" value="Pesterase_MJ0037-like"/>
</dbReference>
<dbReference type="AlphaFoldDB" id="A0A5J5IML8"/>
<dbReference type="InterPro" id="IPR004843">
    <property type="entry name" value="Calcineurin-like_PHP"/>
</dbReference>
<sequence length="220" mass="25545">MFSPQKFILHKETLWLSPARCVYWEDEKALILSDLHFGKTGHFRKEGIGVPQNIFKEDLQRLFTQIQFFKPSVLLIAGDMFHSKANKEIDLFLKWRNDLHAIDFHLIKGNHDVLPDKFYEEAGIKVSKKKLSVKNFCFTHDINEECENDDEITFTFSGHIHPGIKVNGVGKQSFMLPCFYFSDTYAVLPAFSYFTGLYKIKPGKKDNVFALVENKVIKMQ</sequence>
<keyword evidence="2" id="KW-0255">Endonuclease</keyword>
<reference evidence="2 3" key="1">
    <citation type="submission" date="2019-09" db="EMBL/GenBank/DDBJ databases">
        <title>Draft genome sequence of Ginsengibacter sp. BR5-29.</title>
        <authorList>
            <person name="Im W.-T."/>
        </authorList>
    </citation>
    <scope>NUCLEOTIDE SEQUENCE [LARGE SCALE GENOMIC DNA]</scope>
    <source>
        <strain evidence="2 3">BR5-29</strain>
    </source>
</reference>
<organism evidence="2 3">
    <name type="scientific">Ginsengibacter hankyongi</name>
    <dbReference type="NCBI Taxonomy" id="2607284"/>
    <lineage>
        <taxon>Bacteria</taxon>
        <taxon>Pseudomonadati</taxon>
        <taxon>Bacteroidota</taxon>
        <taxon>Chitinophagia</taxon>
        <taxon>Chitinophagales</taxon>
        <taxon>Chitinophagaceae</taxon>
        <taxon>Ginsengibacter</taxon>
    </lineage>
</organism>
<dbReference type="InterPro" id="IPR026336">
    <property type="entry name" value="PdeM-like"/>
</dbReference>
<proteinExistence type="predicted"/>
<evidence type="ECO:0000259" key="1">
    <source>
        <dbReference type="Pfam" id="PF00149"/>
    </source>
</evidence>
<keyword evidence="2" id="KW-0378">Hydrolase</keyword>
<dbReference type="InterPro" id="IPR029052">
    <property type="entry name" value="Metallo-depent_PP-like"/>
</dbReference>
<dbReference type="PIRSF" id="PIRSF000887">
    <property type="entry name" value="Pesterase_MJ0037"/>
    <property type="match status" value="1"/>
</dbReference>
<dbReference type="EMBL" id="VYQF01000001">
    <property type="protein sequence ID" value="KAA9040762.1"/>
    <property type="molecule type" value="Genomic_DNA"/>
</dbReference>
<dbReference type="PANTHER" id="PTHR39323:SF1">
    <property type="entry name" value="BLR1149 PROTEIN"/>
    <property type="match status" value="1"/>
</dbReference>
<accession>A0A5J5IML8</accession>
<protein>
    <submittedName>
        <fullName evidence="2">Ligase-associated DNA damage response endonuclease PdeM</fullName>
        <ecNumber evidence="2">3.1.-.-</ecNumber>
    </submittedName>
</protein>